<feature type="compositionally biased region" description="Low complexity" evidence="1">
    <location>
        <begin position="43"/>
        <end position="60"/>
    </location>
</feature>
<feature type="compositionally biased region" description="Low complexity" evidence="1">
    <location>
        <begin position="497"/>
        <end position="512"/>
    </location>
</feature>
<dbReference type="EMBL" id="JACBZD010000001">
    <property type="protein sequence ID" value="NYI06243.1"/>
    <property type="molecule type" value="Genomic_DNA"/>
</dbReference>
<accession>A0A852ZV24</accession>
<dbReference type="SUPFAM" id="SSF54665">
    <property type="entry name" value="CO dehydrogenase molybdoprotein N-domain-like"/>
    <property type="match status" value="1"/>
</dbReference>
<dbReference type="SMART" id="SM01008">
    <property type="entry name" value="Ald_Xan_dh_C"/>
    <property type="match status" value="1"/>
</dbReference>
<organism evidence="3 4">
    <name type="scientific">Allostreptomyces psammosilenae</name>
    <dbReference type="NCBI Taxonomy" id="1892865"/>
    <lineage>
        <taxon>Bacteria</taxon>
        <taxon>Bacillati</taxon>
        <taxon>Actinomycetota</taxon>
        <taxon>Actinomycetes</taxon>
        <taxon>Kitasatosporales</taxon>
        <taxon>Streptomycetaceae</taxon>
        <taxon>Allostreptomyces</taxon>
    </lineage>
</organism>
<evidence type="ECO:0000259" key="2">
    <source>
        <dbReference type="SMART" id="SM01008"/>
    </source>
</evidence>
<feature type="compositionally biased region" description="Low complexity" evidence="1">
    <location>
        <begin position="519"/>
        <end position="540"/>
    </location>
</feature>
<dbReference type="Gene3D" id="3.90.1170.50">
    <property type="entry name" value="Aldehyde oxidase/xanthine dehydrogenase, a/b hammerhead"/>
    <property type="match status" value="1"/>
</dbReference>
<feature type="domain" description="Aldehyde oxidase/xanthine dehydrogenase a/b hammerhead" evidence="2">
    <location>
        <begin position="85"/>
        <end position="191"/>
    </location>
</feature>
<evidence type="ECO:0000313" key="4">
    <source>
        <dbReference type="Proteomes" id="UP000567795"/>
    </source>
</evidence>
<dbReference type="InterPro" id="IPR036856">
    <property type="entry name" value="Ald_Oxase/Xan_DH_a/b_sf"/>
</dbReference>
<feature type="compositionally biased region" description="Pro residues" evidence="1">
    <location>
        <begin position="1"/>
        <end position="11"/>
    </location>
</feature>
<feature type="region of interest" description="Disordered" evidence="1">
    <location>
        <begin position="1"/>
        <end position="74"/>
    </location>
</feature>
<dbReference type="InterPro" id="IPR000674">
    <property type="entry name" value="Ald_Oxase/Xan_DH_a/b"/>
</dbReference>
<dbReference type="Pfam" id="PF02738">
    <property type="entry name" value="MoCoBD_1"/>
    <property type="match status" value="1"/>
</dbReference>
<sequence length="930" mass="93109">MTQPTPDPGAEPPAAAHPGPTHTAGAQPGAAGAAPGAVPPADAPGAAGPGAADAARPTGAVEPVHPAHPVLGQPGWREDAAQRAQGGFAFPSDLWAEGLLWAAVLRSPHPHARIVSIDPSPALRIPGVHAVITADDVPGDPAYGRRIADRPVFARDVVRHHGEPVAAVAADHPDTARLAAAAIAVEYEPLEAVTDPQQAFSASVQAAEAADGAGPAPSGHIVRHIPLVFGDAEAVGEVMVEGLYRVLAQDPAPIGTEAGLAVPRPDGGVELHVGSTDPHADRDATAHCLGLPAERVRIVVPGVPGATSDREDVGLQVVLGLLCLRTGRPVKVVLNRTESFAAHPHGHAGLLRYRHHATRDGRLVKVEAQILLDAGAYGDESATTLGTAVALSAGPYVVPHVFVEGWAVRTNNPPAGRLHGEGAGQVCFAHESQMDRLAAALGMEPLQLRQRNLMDSGDLLPTGQVVPGVAPVEALLKAVASEPLPQPVPSWARSSSAPATGPGPAAGGAAAVVPPPGAPAEVPAAPDAPVAPAGQAGSPDQPAPSAPPAPGAPDAAAAPAAPGVAAEVTGGDGGSGDGTPGVAAAGGDTAGADAQAAIDLALLPGGRLGGADPATVRRGVGYAVGMVPVLGTEGADEVATATVRLDDGVATVICAAVDPGSGFGTLAQQIVRDVLGVTEVRLAPVDTDQPPAGRSAASRQTWVSGGAVERAARMVRTQLLQPVAAEFGMSAELLAIQDGTIRSYDGLHSRPVAEVAAGKELWATAQCRPNPTAALGPDGRGSAFVGLAFAAQRAVVDVDLELGTVRVVEVTAAQDVGRALNPAQVGARIEAGVARGVGHALTEGLRWSQGVPENPSFAGYLLPTAVDVPPVRIAALLEERDPVAPLGAKPVGAAPSVVAAAAVASAVRAATGRPVNRLPIRPQDAALRPV</sequence>
<feature type="compositionally biased region" description="Low complexity" evidence="1">
    <location>
        <begin position="552"/>
        <end position="566"/>
    </location>
</feature>
<feature type="compositionally biased region" description="Pro residues" evidence="1">
    <location>
        <begin position="541"/>
        <end position="551"/>
    </location>
</feature>
<feature type="region of interest" description="Disordered" evidence="1">
    <location>
        <begin position="485"/>
        <end position="587"/>
    </location>
</feature>
<dbReference type="AlphaFoldDB" id="A0A852ZV24"/>
<comment type="caution">
    <text evidence="3">The sequence shown here is derived from an EMBL/GenBank/DDBJ whole genome shotgun (WGS) entry which is preliminary data.</text>
</comment>
<evidence type="ECO:0000256" key="1">
    <source>
        <dbReference type="SAM" id="MobiDB-lite"/>
    </source>
</evidence>
<dbReference type="Pfam" id="PF01315">
    <property type="entry name" value="Ald_Xan_dh_C"/>
    <property type="match status" value="1"/>
</dbReference>
<dbReference type="InterPro" id="IPR037165">
    <property type="entry name" value="AldOxase/xan_DH_Mopterin-bd_sf"/>
</dbReference>
<dbReference type="InterPro" id="IPR046867">
    <property type="entry name" value="AldOxase/xan_DH_MoCoBD2"/>
</dbReference>
<dbReference type="PANTHER" id="PTHR11908">
    <property type="entry name" value="XANTHINE DEHYDROGENASE"/>
    <property type="match status" value="1"/>
</dbReference>
<dbReference type="SUPFAM" id="SSF56003">
    <property type="entry name" value="Molybdenum cofactor-binding domain"/>
    <property type="match status" value="2"/>
</dbReference>
<dbReference type="GO" id="GO:0005506">
    <property type="term" value="F:iron ion binding"/>
    <property type="evidence" value="ECO:0007669"/>
    <property type="project" value="InterPro"/>
</dbReference>
<reference evidence="3 4" key="1">
    <citation type="submission" date="2020-07" db="EMBL/GenBank/DDBJ databases">
        <title>Sequencing the genomes of 1000 actinobacteria strains.</title>
        <authorList>
            <person name="Klenk H.-P."/>
        </authorList>
    </citation>
    <scope>NUCLEOTIDE SEQUENCE [LARGE SCALE GENOMIC DNA]</scope>
    <source>
        <strain evidence="3 4">DSM 42178</strain>
    </source>
</reference>
<gene>
    <name evidence="3" type="ORF">FHU37_003186</name>
</gene>
<dbReference type="Pfam" id="PF20256">
    <property type="entry name" value="MoCoBD_2"/>
    <property type="match status" value="1"/>
</dbReference>
<dbReference type="RefSeq" id="WP_246449924.1">
    <property type="nucleotide sequence ID" value="NZ_JACBZD010000001.1"/>
</dbReference>
<dbReference type="Gene3D" id="3.30.365.10">
    <property type="entry name" value="Aldehyde oxidase/xanthine dehydrogenase, molybdopterin binding domain"/>
    <property type="match status" value="5"/>
</dbReference>
<evidence type="ECO:0000313" key="3">
    <source>
        <dbReference type="EMBL" id="NYI06243.1"/>
    </source>
</evidence>
<protein>
    <submittedName>
        <fullName evidence="3">CO/xanthine dehydrogenase Mo-binding subunit</fullName>
    </submittedName>
</protein>
<dbReference type="GO" id="GO:0016491">
    <property type="term" value="F:oxidoreductase activity"/>
    <property type="evidence" value="ECO:0007669"/>
    <property type="project" value="InterPro"/>
</dbReference>
<dbReference type="InterPro" id="IPR008274">
    <property type="entry name" value="AldOxase/xan_DH_MoCoBD1"/>
</dbReference>
<dbReference type="Proteomes" id="UP000567795">
    <property type="component" value="Unassembled WGS sequence"/>
</dbReference>
<name>A0A852ZV24_9ACTN</name>
<feature type="compositionally biased region" description="Gly residues" evidence="1">
    <location>
        <begin position="570"/>
        <end position="579"/>
    </location>
</feature>
<dbReference type="InterPro" id="IPR016208">
    <property type="entry name" value="Ald_Oxase/xanthine_DH-like"/>
</dbReference>
<dbReference type="PANTHER" id="PTHR11908:SF157">
    <property type="entry name" value="XANTHINE DEHYDROGENASE SUBUNIT D-RELATED"/>
    <property type="match status" value="1"/>
</dbReference>
<feature type="compositionally biased region" description="Low complexity" evidence="1">
    <location>
        <begin position="12"/>
        <end position="36"/>
    </location>
</feature>
<proteinExistence type="predicted"/>
<keyword evidence="4" id="KW-1185">Reference proteome</keyword>